<sequence>MSQTSQTSNTDNEYFLLVKDLLERSKLTVEKIICFSEYSTIQVSFTVKKYNLIIWHKKISSTDDIIEHLKELFFDNYAKSKAKGISHSEKELFLCFMNHNTKVFDHIAIKYNHDYWNKNYKKFLIDN</sequence>
<keyword evidence="2" id="KW-1185">Reference proteome</keyword>
<reference evidence="1 2" key="1">
    <citation type="submission" date="2021-06" db="EMBL/GenBank/DDBJ databases">
        <authorList>
            <person name="Kallberg Y."/>
            <person name="Tangrot J."/>
            <person name="Rosling A."/>
        </authorList>
    </citation>
    <scope>NUCLEOTIDE SEQUENCE [LARGE SCALE GENOMIC DNA]</scope>
    <source>
        <strain evidence="1 2">120-4 pot B 10/14</strain>
    </source>
</reference>
<accession>A0ABN7WN81</accession>
<protein>
    <submittedName>
        <fullName evidence="1">42927_t:CDS:1</fullName>
    </submittedName>
</protein>
<proteinExistence type="predicted"/>
<organism evidence="1 2">
    <name type="scientific">Gigaspora margarita</name>
    <dbReference type="NCBI Taxonomy" id="4874"/>
    <lineage>
        <taxon>Eukaryota</taxon>
        <taxon>Fungi</taxon>
        <taxon>Fungi incertae sedis</taxon>
        <taxon>Mucoromycota</taxon>
        <taxon>Glomeromycotina</taxon>
        <taxon>Glomeromycetes</taxon>
        <taxon>Diversisporales</taxon>
        <taxon>Gigasporaceae</taxon>
        <taxon>Gigaspora</taxon>
    </lineage>
</organism>
<evidence type="ECO:0000313" key="1">
    <source>
        <dbReference type="EMBL" id="CAG8836568.1"/>
    </source>
</evidence>
<dbReference type="Proteomes" id="UP000789901">
    <property type="component" value="Unassembled WGS sequence"/>
</dbReference>
<gene>
    <name evidence="1" type="ORF">GMARGA_LOCUS33097</name>
</gene>
<dbReference type="EMBL" id="CAJVQB010053906">
    <property type="protein sequence ID" value="CAG8836568.1"/>
    <property type="molecule type" value="Genomic_DNA"/>
</dbReference>
<name>A0ABN7WN81_GIGMA</name>
<evidence type="ECO:0000313" key="2">
    <source>
        <dbReference type="Proteomes" id="UP000789901"/>
    </source>
</evidence>
<comment type="caution">
    <text evidence="1">The sequence shown here is derived from an EMBL/GenBank/DDBJ whole genome shotgun (WGS) entry which is preliminary data.</text>
</comment>